<dbReference type="AlphaFoldDB" id="A0A0C3CXK5"/>
<feature type="chain" id="PRO_5002162928" description="Cyanovirin-N domain-containing protein" evidence="1">
    <location>
        <begin position="19"/>
        <end position="190"/>
    </location>
</feature>
<evidence type="ECO:0008006" key="4">
    <source>
        <dbReference type="Google" id="ProtNLM"/>
    </source>
</evidence>
<dbReference type="EMBL" id="KN832890">
    <property type="protein sequence ID" value="KIM94412.1"/>
    <property type="molecule type" value="Genomic_DNA"/>
</dbReference>
<keyword evidence="3" id="KW-1185">Reference proteome</keyword>
<evidence type="ECO:0000313" key="2">
    <source>
        <dbReference type="EMBL" id="KIM94412.1"/>
    </source>
</evidence>
<keyword evidence="1" id="KW-0732">Signal</keyword>
<dbReference type="Proteomes" id="UP000054321">
    <property type="component" value="Unassembled WGS sequence"/>
</dbReference>
<reference evidence="3" key="2">
    <citation type="submission" date="2015-01" db="EMBL/GenBank/DDBJ databases">
        <title>Evolutionary Origins and Diversification of the Mycorrhizal Mutualists.</title>
        <authorList>
            <consortium name="DOE Joint Genome Institute"/>
            <consortium name="Mycorrhizal Genomics Consortium"/>
            <person name="Kohler A."/>
            <person name="Kuo A."/>
            <person name="Nagy L.G."/>
            <person name="Floudas D."/>
            <person name="Copeland A."/>
            <person name="Barry K.W."/>
            <person name="Cichocki N."/>
            <person name="Veneault-Fourrey C."/>
            <person name="LaButti K."/>
            <person name="Lindquist E.A."/>
            <person name="Lipzen A."/>
            <person name="Lundell T."/>
            <person name="Morin E."/>
            <person name="Murat C."/>
            <person name="Riley R."/>
            <person name="Ohm R."/>
            <person name="Sun H."/>
            <person name="Tunlid A."/>
            <person name="Henrissat B."/>
            <person name="Grigoriev I.V."/>
            <person name="Hibbett D.S."/>
            <person name="Martin F."/>
        </authorList>
    </citation>
    <scope>NUCLEOTIDE SEQUENCE [LARGE SCALE GENOMIC DNA]</scope>
    <source>
        <strain evidence="3">Zn</strain>
    </source>
</reference>
<protein>
    <recommendedName>
        <fullName evidence="4">Cyanovirin-N domain-containing protein</fullName>
    </recommendedName>
</protein>
<proteinExistence type="predicted"/>
<dbReference type="HOGENOM" id="CLU_109029_0_0_1"/>
<dbReference type="OrthoDB" id="3226519at2759"/>
<organism evidence="2 3">
    <name type="scientific">Oidiodendron maius (strain Zn)</name>
    <dbReference type="NCBI Taxonomy" id="913774"/>
    <lineage>
        <taxon>Eukaryota</taxon>
        <taxon>Fungi</taxon>
        <taxon>Dikarya</taxon>
        <taxon>Ascomycota</taxon>
        <taxon>Pezizomycotina</taxon>
        <taxon>Leotiomycetes</taxon>
        <taxon>Leotiomycetes incertae sedis</taxon>
        <taxon>Myxotrichaceae</taxon>
        <taxon>Oidiodendron</taxon>
    </lineage>
</organism>
<accession>A0A0C3CXK5</accession>
<gene>
    <name evidence="2" type="ORF">OIDMADRAFT_34970</name>
</gene>
<feature type="signal peptide" evidence="1">
    <location>
        <begin position="1"/>
        <end position="18"/>
    </location>
</feature>
<evidence type="ECO:0000256" key="1">
    <source>
        <dbReference type="SAM" id="SignalP"/>
    </source>
</evidence>
<name>A0A0C3CXK5_OIDMZ</name>
<sequence>MFFASITSFAFIATLASATAIPGAIKSPAECVSGTETIANSTSIDGVLFTQGQCQLDSSILSSRNAKSESSLTERNIDLCGAPCTTYCNGGTGGPNPNDCSALASAIQNNGGFTVSPGTAIYYTLGSCQAYIINNDNQDIYYCSDEGDFAGVINYLAFNCQASTPGGPYLGGSCHFYDNTGIGWVQVQTA</sequence>
<evidence type="ECO:0000313" key="3">
    <source>
        <dbReference type="Proteomes" id="UP000054321"/>
    </source>
</evidence>
<reference evidence="2 3" key="1">
    <citation type="submission" date="2014-04" db="EMBL/GenBank/DDBJ databases">
        <authorList>
            <consortium name="DOE Joint Genome Institute"/>
            <person name="Kuo A."/>
            <person name="Martino E."/>
            <person name="Perotto S."/>
            <person name="Kohler A."/>
            <person name="Nagy L.G."/>
            <person name="Floudas D."/>
            <person name="Copeland A."/>
            <person name="Barry K.W."/>
            <person name="Cichocki N."/>
            <person name="Veneault-Fourrey C."/>
            <person name="LaButti K."/>
            <person name="Lindquist E.A."/>
            <person name="Lipzen A."/>
            <person name="Lundell T."/>
            <person name="Morin E."/>
            <person name="Murat C."/>
            <person name="Sun H."/>
            <person name="Tunlid A."/>
            <person name="Henrissat B."/>
            <person name="Grigoriev I.V."/>
            <person name="Hibbett D.S."/>
            <person name="Martin F."/>
            <person name="Nordberg H.P."/>
            <person name="Cantor M.N."/>
            <person name="Hua S.X."/>
        </authorList>
    </citation>
    <scope>NUCLEOTIDE SEQUENCE [LARGE SCALE GENOMIC DNA]</scope>
    <source>
        <strain evidence="2 3">Zn</strain>
    </source>
</reference>
<dbReference type="InParanoid" id="A0A0C3CXK5"/>